<protein>
    <recommendedName>
        <fullName evidence="3">DUF4197 domain-containing protein</fullName>
    </recommendedName>
</protein>
<dbReference type="eggNOG" id="ENOG502ZY8N">
    <property type="taxonomic scope" value="Bacteria"/>
</dbReference>
<comment type="caution">
    <text evidence="1">The sequence shown here is derived from an EMBL/GenBank/DDBJ whole genome shotgun (WGS) entry which is preliminary data.</text>
</comment>
<dbReference type="Proteomes" id="UP000016568">
    <property type="component" value="Unassembled WGS sequence"/>
</dbReference>
<evidence type="ECO:0008006" key="3">
    <source>
        <dbReference type="Google" id="ProtNLM"/>
    </source>
</evidence>
<sequence>MLGGLVATGLLALPACSTMQGYSLTDAIRRLLLLSSQNAFDRLTAPGGFYEDRLSRIELPQGLGKGGDKLTNFLTSAVFREQLEKGFAKIARRGAAYAAPRVADAIRTVSIPDAQALIRSGPTGATQFLRQAMGGSLIEVMVPELGEAIRVADDPLVAQAIASLTGLDNAGGLARNLAGQVDAQIWNAIGREEETMRAHPDTIADPLLRHLFKAS</sequence>
<name>U2ZRV1_9SPHN</name>
<dbReference type="AlphaFoldDB" id="U2ZRV1"/>
<keyword evidence="2" id="KW-1185">Reference proteome</keyword>
<organism evidence="1 2">
    <name type="scientific">Caenibius tardaugens NBRC 16725</name>
    <dbReference type="NCBI Taxonomy" id="1219035"/>
    <lineage>
        <taxon>Bacteria</taxon>
        <taxon>Pseudomonadati</taxon>
        <taxon>Pseudomonadota</taxon>
        <taxon>Alphaproteobacteria</taxon>
        <taxon>Sphingomonadales</taxon>
        <taxon>Erythrobacteraceae</taxon>
        <taxon>Caenibius</taxon>
    </lineage>
</organism>
<accession>U2ZRV1</accession>
<dbReference type="EMBL" id="BASZ01000002">
    <property type="protein sequence ID" value="GAD48099.1"/>
    <property type="molecule type" value="Genomic_DNA"/>
</dbReference>
<gene>
    <name evidence="1" type="ORF">NT2_02_01810</name>
</gene>
<evidence type="ECO:0000313" key="2">
    <source>
        <dbReference type="Proteomes" id="UP000016568"/>
    </source>
</evidence>
<reference evidence="1 2" key="1">
    <citation type="submission" date="2013-09" db="EMBL/GenBank/DDBJ databases">
        <title>Whole genome shotgun sequence of Novosphingobium tardaugens NBRC 16725.</title>
        <authorList>
            <person name="Isaki S."/>
            <person name="Hosoyama A."/>
            <person name="Tsuchikane K."/>
            <person name="Katsumata H."/>
            <person name="Ando Y."/>
            <person name="Yamazaki S."/>
            <person name="Fujita N."/>
        </authorList>
    </citation>
    <scope>NUCLEOTIDE SEQUENCE [LARGE SCALE GENOMIC DNA]</scope>
    <source>
        <strain evidence="1 2">NBRC 16725</strain>
    </source>
</reference>
<dbReference type="InterPro" id="IPR025245">
    <property type="entry name" value="DUF4197"/>
</dbReference>
<evidence type="ECO:0000313" key="1">
    <source>
        <dbReference type="EMBL" id="GAD48099.1"/>
    </source>
</evidence>
<dbReference type="Pfam" id="PF13852">
    <property type="entry name" value="DUF4197"/>
    <property type="match status" value="1"/>
</dbReference>
<proteinExistence type="predicted"/>